<evidence type="ECO:0000313" key="2">
    <source>
        <dbReference type="EMBL" id="KAG0567747.1"/>
    </source>
</evidence>
<name>A0A8T0HAP0_CERPU</name>
<evidence type="ECO:0000313" key="3">
    <source>
        <dbReference type="Proteomes" id="UP000822688"/>
    </source>
</evidence>
<sequence length="49" mass="5539">MLHSPGSSGAGTLVLLRLMKTVCEVQQSCETWYEAQFSWHVRLTHPLPL</sequence>
<feature type="chain" id="PRO_5035725944" evidence="1">
    <location>
        <begin position="24"/>
        <end position="49"/>
    </location>
</feature>
<accession>A0A8T0HAP0</accession>
<keyword evidence="1" id="KW-0732">Signal</keyword>
<keyword evidence="3" id="KW-1185">Reference proteome</keyword>
<gene>
    <name evidence="2" type="ORF">KC19_7G157500</name>
</gene>
<protein>
    <submittedName>
        <fullName evidence="2">Uncharacterized protein</fullName>
    </submittedName>
</protein>
<dbReference type="EMBL" id="CM026428">
    <property type="protein sequence ID" value="KAG0567747.1"/>
    <property type="molecule type" value="Genomic_DNA"/>
</dbReference>
<feature type="signal peptide" evidence="1">
    <location>
        <begin position="1"/>
        <end position="23"/>
    </location>
</feature>
<comment type="caution">
    <text evidence="2">The sequence shown here is derived from an EMBL/GenBank/DDBJ whole genome shotgun (WGS) entry which is preliminary data.</text>
</comment>
<evidence type="ECO:0000256" key="1">
    <source>
        <dbReference type="SAM" id="SignalP"/>
    </source>
</evidence>
<dbReference type="AlphaFoldDB" id="A0A8T0HAP0"/>
<organism evidence="2 3">
    <name type="scientific">Ceratodon purpureus</name>
    <name type="common">Fire moss</name>
    <name type="synonym">Dicranum purpureum</name>
    <dbReference type="NCBI Taxonomy" id="3225"/>
    <lineage>
        <taxon>Eukaryota</taxon>
        <taxon>Viridiplantae</taxon>
        <taxon>Streptophyta</taxon>
        <taxon>Embryophyta</taxon>
        <taxon>Bryophyta</taxon>
        <taxon>Bryophytina</taxon>
        <taxon>Bryopsida</taxon>
        <taxon>Dicranidae</taxon>
        <taxon>Pseudoditrichales</taxon>
        <taxon>Ditrichaceae</taxon>
        <taxon>Ceratodon</taxon>
    </lineage>
</organism>
<reference evidence="2" key="1">
    <citation type="submission" date="2020-06" db="EMBL/GenBank/DDBJ databases">
        <title>WGS assembly of Ceratodon purpureus strain R40.</title>
        <authorList>
            <person name="Carey S.B."/>
            <person name="Jenkins J."/>
            <person name="Shu S."/>
            <person name="Lovell J.T."/>
            <person name="Sreedasyam A."/>
            <person name="Maumus F."/>
            <person name="Tiley G.P."/>
            <person name="Fernandez-Pozo N."/>
            <person name="Barry K."/>
            <person name="Chen C."/>
            <person name="Wang M."/>
            <person name="Lipzen A."/>
            <person name="Daum C."/>
            <person name="Saski C.A."/>
            <person name="Payton A.C."/>
            <person name="Mcbreen J.C."/>
            <person name="Conrad R.E."/>
            <person name="Kollar L.M."/>
            <person name="Olsson S."/>
            <person name="Huttunen S."/>
            <person name="Landis J.B."/>
            <person name="Wickett N.J."/>
            <person name="Johnson M.G."/>
            <person name="Rensing S.A."/>
            <person name="Grimwood J."/>
            <person name="Schmutz J."/>
            <person name="Mcdaniel S.F."/>
        </authorList>
    </citation>
    <scope>NUCLEOTIDE SEQUENCE</scope>
    <source>
        <strain evidence="2">R40</strain>
    </source>
</reference>
<proteinExistence type="predicted"/>
<dbReference type="Proteomes" id="UP000822688">
    <property type="component" value="Chromosome 7"/>
</dbReference>